<accession>A0A4S8L175</accession>
<feature type="compositionally biased region" description="Polar residues" evidence="1">
    <location>
        <begin position="65"/>
        <end position="82"/>
    </location>
</feature>
<sequence length="384" mass="43491">MRGISIPLTAYTRVAELYLKQLKVKHSRRDPNVIENAILLRDATRAYNRILLRLRAQAEMDPDQFTPTANTPTDHSQPQVPTTIMEEGNNKASPSLLTGNNGQSSSEPHLPSMFRLRRAPLLRVFIPSPEGDWLSDTSVSQCEAEIKYAGLSHLVRMGDVVWDIAVGDNGNFGRMIWDGKYLIDLDYTYSEVGDVPKYIPILAFPPSYFYRVLRTSPSSSSDPLVRIDISHWGEEIATNLQLLQNRGRMERATTVYHNTNWVHQSWFRIKPPQSQHTSDSNNNNDNKGVPVPGFAGHFIHPTWYGKIVIETEGTADSLTDLQDRCGPKAFPNRVKPVTKTVVGSSQRSAERDKDARTAFRIVRERSQPGEIWLRTVSAKERRRV</sequence>
<dbReference type="OrthoDB" id="3365519at2759"/>
<feature type="region of interest" description="Disordered" evidence="1">
    <location>
        <begin position="61"/>
        <end position="109"/>
    </location>
</feature>
<name>A0A4S8L175_DENBC</name>
<feature type="region of interest" description="Disordered" evidence="1">
    <location>
        <begin position="272"/>
        <end position="291"/>
    </location>
</feature>
<reference evidence="2 3" key="1">
    <citation type="journal article" date="2019" name="Nat. Ecol. Evol.">
        <title>Megaphylogeny resolves global patterns of mushroom evolution.</title>
        <authorList>
            <person name="Varga T."/>
            <person name="Krizsan K."/>
            <person name="Foldi C."/>
            <person name="Dima B."/>
            <person name="Sanchez-Garcia M."/>
            <person name="Sanchez-Ramirez S."/>
            <person name="Szollosi G.J."/>
            <person name="Szarkandi J.G."/>
            <person name="Papp V."/>
            <person name="Albert L."/>
            <person name="Andreopoulos W."/>
            <person name="Angelini C."/>
            <person name="Antonin V."/>
            <person name="Barry K.W."/>
            <person name="Bougher N.L."/>
            <person name="Buchanan P."/>
            <person name="Buyck B."/>
            <person name="Bense V."/>
            <person name="Catcheside P."/>
            <person name="Chovatia M."/>
            <person name="Cooper J."/>
            <person name="Damon W."/>
            <person name="Desjardin D."/>
            <person name="Finy P."/>
            <person name="Geml J."/>
            <person name="Haridas S."/>
            <person name="Hughes K."/>
            <person name="Justo A."/>
            <person name="Karasinski D."/>
            <person name="Kautmanova I."/>
            <person name="Kiss B."/>
            <person name="Kocsube S."/>
            <person name="Kotiranta H."/>
            <person name="LaButti K.M."/>
            <person name="Lechner B.E."/>
            <person name="Liimatainen K."/>
            <person name="Lipzen A."/>
            <person name="Lukacs Z."/>
            <person name="Mihaltcheva S."/>
            <person name="Morgado L.N."/>
            <person name="Niskanen T."/>
            <person name="Noordeloos M.E."/>
            <person name="Ohm R.A."/>
            <person name="Ortiz-Santana B."/>
            <person name="Ovrebo C."/>
            <person name="Racz N."/>
            <person name="Riley R."/>
            <person name="Savchenko A."/>
            <person name="Shiryaev A."/>
            <person name="Soop K."/>
            <person name="Spirin V."/>
            <person name="Szebenyi C."/>
            <person name="Tomsovsky M."/>
            <person name="Tulloss R.E."/>
            <person name="Uehling J."/>
            <person name="Grigoriev I.V."/>
            <person name="Vagvolgyi C."/>
            <person name="Papp T."/>
            <person name="Martin F.M."/>
            <person name="Miettinen O."/>
            <person name="Hibbett D.S."/>
            <person name="Nagy L.G."/>
        </authorList>
    </citation>
    <scope>NUCLEOTIDE SEQUENCE [LARGE SCALE GENOMIC DNA]</scope>
    <source>
        <strain evidence="2 3">CBS 962.96</strain>
    </source>
</reference>
<gene>
    <name evidence="2" type="ORF">K435DRAFT_692107</name>
</gene>
<proteinExistence type="predicted"/>
<keyword evidence="3" id="KW-1185">Reference proteome</keyword>
<feature type="compositionally biased region" description="Polar residues" evidence="1">
    <location>
        <begin position="90"/>
        <end position="107"/>
    </location>
</feature>
<evidence type="ECO:0000313" key="3">
    <source>
        <dbReference type="Proteomes" id="UP000297245"/>
    </source>
</evidence>
<organism evidence="2 3">
    <name type="scientific">Dendrothele bispora (strain CBS 962.96)</name>
    <dbReference type="NCBI Taxonomy" id="1314807"/>
    <lineage>
        <taxon>Eukaryota</taxon>
        <taxon>Fungi</taxon>
        <taxon>Dikarya</taxon>
        <taxon>Basidiomycota</taxon>
        <taxon>Agaricomycotina</taxon>
        <taxon>Agaricomycetes</taxon>
        <taxon>Agaricomycetidae</taxon>
        <taxon>Agaricales</taxon>
        <taxon>Agaricales incertae sedis</taxon>
        <taxon>Dendrothele</taxon>
    </lineage>
</organism>
<dbReference type="Proteomes" id="UP000297245">
    <property type="component" value="Unassembled WGS sequence"/>
</dbReference>
<protein>
    <submittedName>
        <fullName evidence="2">Uncharacterized protein</fullName>
    </submittedName>
</protein>
<evidence type="ECO:0000313" key="2">
    <source>
        <dbReference type="EMBL" id="THU82136.1"/>
    </source>
</evidence>
<evidence type="ECO:0000256" key="1">
    <source>
        <dbReference type="SAM" id="MobiDB-lite"/>
    </source>
</evidence>
<dbReference type="EMBL" id="ML179755">
    <property type="protein sequence ID" value="THU82136.1"/>
    <property type="molecule type" value="Genomic_DNA"/>
</dbReference>
<feature type="compositionally biased region" description="Polar residues" evidence="1">
    <location>
        <begin position="272"/>
        <end position="286"/>
    </location>
</feature>
<dbReference type="AlphaFoldDB" id="A0A4S8L175"/>